<sequence>MESVSIDQPKSKHDHRTSAKARISRVVESWFLTEPMLFAAWTTHHVVTEPRVKTIRVGRGKVEYNSAFIESLKSNELKEVLAFEAMRILLGHPYARRQPNAELTYAASNLTVQEYLRTKLPIPRPRELFDSDQFDSQYFEYYYRELSERATGTSDESPNKQPDAEDAGGGADNDAKHEDTSQSDASNEEPNNEPEQNGADQGDDAPGDSDVGDSEASDSEASDKNPKHDDTSENGQGSSNSDLQAYADPMSVGIENTSQWDEDELFQDEVHALIREASEHDGWGTLSLSAREQLQATLNPVLDYRAVLRSFRQSVMSVNRRLTRMKPSRRYGFDQLGSRYDFTTKLLFAVDVSGSMGSQDLSLGFSVVSRFFRYGVESVDVIWFDSEIRGGPLTLRRARHSFEISGRGGTNFQPLMAYLDQHRQYDGLIVFTDGQAPVPRKPKNSRTQVLWLLKDRSSYQSLSSGLSKIGRSAFLRM</sequence>
<feature type="domain" description="VWA-like" evidence="2">
    <location>
        <begin position="347"/>
        <end position="456"/>
    </location>
</feature>
<evidence type="ECO:0000313" key="4">
    <source>
        <dbReference type="EMBL" id="TWT48113.1"/>
    </source>
</evidence>
<dbReference type="PANTHER" id="PTHR38730">
    <property type="entry name" value="SLL7028 PROTEIN"/>
    <property type="match status" value="1"/>
</dbReference>
<dbReference type="Proteomes" id="UP000316598">
    <property type="component" value="Unassembled WGS sequence"/>
</dbReference>
<gene>
    <name evidence="4" type="ORF">Pla22_51140</name>
</gene>
<proteinExistence type="predicted"/>
<feature type="region of interest" description="Disordered" evidence="1">
    <location>
        <begin position="149"/>
        <end position="244"/>
    </location>
</feature>
<feature type="compositionally biased region" description="Polar residues" evidence="1">
    <location>
        <begin position="233"/>
        <end position="243"/>
    </location>
</feature>
<protein>
    <recommendedName>
        <fullName evidence="6">VWA-like domain-containing protein</fullName>
    </recommendedName>
</protein>
<comment type="caution">
    <text evidence="4">The sequence shown here is derived from an EMBL/GenBank/DDBJ whole genome shotgun (WGS) entry which is preliminary data.</text>
</comment>
<feature type="compositionally biased region" description="Polar residues" evidence="1">
    <location>
        <begin position="150"/>
        <end position="160"/>
    </location>
</feature>
<dbReference type="Pfam" id="PF13203">
    <property type="entry name" value="DUF2201_N"/>
    <property type="match status" value="1"/>
</dbReference>
<feature type="domain" description="Putative metallopeptidase" evidence="3">
    <location>
        <begin position="34"/>
        <end position="331"/>
    </location>
</feature>
<organism evidence="4 5">
    <name type="scientific">Rubripirellula amarantea</name>
    <dbReference type="NCBI Taxonomy" id="2527999"/>
    <lineage>
        <taxon>Bacteria</taxon>
        <taxon>Pseudomonadati</taxon>
        <taxon>Planctomycetota</taxon>
        <taxon>Planctomycetia</taxon>
        <taxon>Pirellulales</taxon>
        <taxon>Pirellulaceae</taxon>
        <taxon>Rubripirellula</taxon>
    </lineage>
</organism>
<dbReference type="SUPFAM" id="SSF53300">
    <property type="entry name" value="vWA-like"/>
    <property type="match status" value="1"/>
</dbReference>
<reference evidence="4 5" key="1">
    <citation type="submission" date="2019-02" db="EMBL/GenBank/DDBJ databases">
        <title>Deep-cultivation of Planctomycetes and their phenomic and genomic characterization uncovers novel biology.</title>
        <authorList>
            <person name="Wiegand S."/>
            <person name="Jogler M."/>
            <person name="Boedeker C."/>
            <person name="Pinto D."/>
            <person name="Vollmers J."/>
            <person name="Rivas-Marin E."/>
            <person name="Kohn T."/>
            <person name="Peeters S.H."/>
            <person name="Heuer A."/>
            <person name="Rast P."/>
            <person name="Oberbeckmann S."/>
            <person name="Bunk B."/>
            <person name="Jeske O."/>
            <person name="Meyerdierks A."/>
            <person name="Storesund J.E."/>
            <person name="Kallscheuer N."/>
            <person name="Luecker S."/>
            <person name="Lage O.M."/>
            <person name="Pohl T."/>
            <person name="Merkel B.J."/>
            <person name="Hornburger P."/>
            <person name="Mueller R.-W."/>
            <person name="Bruemmer F."/>
            <person name="Labrenz M."/>
            <person name="Spormann A.M."/>
            <person name="Op Den Camp H."/>
            <person name="Overmann J."/>
            <person name="Amann R."/>
            <person name="Jetten M.S.M."/>
            <person name="Mascher T."/>
            <person name="Medema M.H."/>
            <person name="Devos D.P."/>
            <person name="Kaster A.-K."/>
            <person name="Ovreas L."/>
            <person name="Rohde M."/>
            <person name="Galperin M.Y."/>
            <person name="Jogler C."/>
        </authorList>
    </citation>
    <scope>NUCLEOTIDE SEQUENCE [LARGE SCALE GENOMIC DNA]</scope>
    <source>
        <strain evidence="4 5">Pla22</strain>
    </source>
</reference>
<dbReference type="OrthoDB" id="9809382at2"/>
<evidence type="ECO:0000259" key="3">
    <source>
        <dbReference type="Pfam" id="PF13203"/>
    </source>
</evidence>
<evidence type="ECO:0000256" key="1">
    <source>
        <dbReference type="SAM" id="MobiDB-lite"/>
    </source>
</evidence>
<dbReference type="InterPro" id="IPR036465">
    <property type="entry name" value="vWFA_dom_sf"/>
</dbReference>
<dbReference type="InterPro" id="IPR025154">
    <property type="entry name" value="Put_metallopeptidase_dom"/>
</dbReference>
<name>A0A5C5WDA5_9BACT</name>
<dbReference type="AlphaFoldDB" id="A0A5C5WDA5"/>
<dbReference type="RefSeq" id="WP_146517521.1">
    <property type="nucleotide sequence ID" value="NZ_SJPI01000004.1"/>
</dbReference>
<dbReference type="PANTHER" id="PTHR38730:SF1">
    <property type="entry name" value="SLL7028 PROTEIN"/>
    <property type="match status" value="1"/>
</dbReference>
<dbReference type="InterPro" id="IPR018698">
    <property type="entry name" value="VWA-like_dom"/>
</dbReference>
<evidence type="ECO:0008006" key="6">
    <source>
        <dbReference type="Google" id="ProtNLM"/>
    </source>
</evidence>
<dbReference type="Pfam" id="PF09967">
    <property type="entry name" value="DUF2201"/>
    <property type="match status" value="1"/>
</dbReference>
<keyword evidence="5" id="KW-1185">Reference proteome</keyword>
<accession>A0A5C5WDA5</accession>
<evidence type="ECO:0000259" key="2">
    <source>
        <dbReference type="Pfam" id="PF09967"/>
    </source>
</evidence>
<evidence type="ECO:0000313" key="5">
    <source>
        <dbReference type="Proteomes" id="UP000316598"/>
    </source>
</evidence>
<dbReference type="EMBL" id="SJPI01000004">
    <property type="protein sequence ID" value="TWT48113.1"/>
    <property type="molecule type" value="Genomic_DNA"/>
</dbReference>
<feature type="compositionally biased region" description="Basic and acidic residues" evidence="1">
    <location>
        <begin position="221"/>
        <end position="231"/>
    </location>
</feature>
<feature type="compositionally biased region" description="Acidic residues" evidence="1">
    <location>
        <begin position="201"/>
        <end position="220"/>
    </location>
</feature>